<dbReference type="AlphaFoldDB" id="A0A1X0L2U4"/>
<sequence>MKEPIDWIRATFTGAIAGGFLWAIMLKVISIATHEHFAAGDFYRFVSWVSFILIVTGVALYFGANGAVWRGTAIGIILAPLTGWSILLFVNLLLGFPSWRMH</sequence>
<accession>A0A1X0L2U4</accession>
<dbReference type="Proteomes" id="UP000271464">
    <property type="component" value="Unassembled WGS sequence"/>
</dbReference>
<reference evidence="6 7" key="2">
    <citation type="submission" date="2018-09" db="EMBL/GenBank/DDBJ databases">
        <authorList>
            <person name="Tagini F."/>
        </authorList>
    </citation>
    <scope>NUCLEOTIDE SEQUENCE [LARGE SCALE GENOMIC DNA]</scope>
    <source>
        <strain evidence="4 6">MK4</strain>
        <strain evidence="3 7">MK42</strain>
    </source>
</reference>
<keyword evidence="6" id="KW-1185">Reference proteome</keyword>
<dbReference type="EMBL" id="UPHL01000078">
    <property type="protein sequence ID" value="VAZ84233.1"/>
    <property type="molecule type" value="Genomic_DNA"/>
</dbReference>
<keyword evidence="1" id="KW-0812">Transmembrane</keyword>
<dbReference type="GeneID" id="66601363"/>
<evidence type="ECO:0000313" key="2">
    <source>
        <dbReference type="EMBL" id="ORB98829.1"/>
    </source>
</evidence>
<proteinExistence type="predicted"/>
<dbReference type="Proteomes" id="UP000192335">
    <property type="component" value="Unassembled WGS sequence"/>
</dbReference>
<dbReference type="OrthoDB" id="4737219at2"/>
<keyword evidence="1" id="KW-1133">Transmembrane helix</keyword>
<evidence type="ECO:0000313" key="3">
    <source>
        <dbReference type="EMBL" id="VAZ84233.1"/>
    </source>
</evidence>
<evidence type="ECO:0000313" key="4">
    <source>
        <dbReference type="EMBL" id="VAZ94998.1"/>
    </source>
</evidence>
<protein>
    <submittedName>
        <fullName evidence="2">Uncharacterized protein</fullName>
    </submittedName>
</protein>
<evidence type="ECO:0000256" key="1">
    <source>
        <dbReference type="SAM" id="Phobius"/>
    </source>
</evidence>
<keyword evidence="1" id="KW-0472">Membrane</keyword>
<gene>
    <name evidence="2" type="ORF">B4U45_28465</name>
    <name evidence="3" type="ORF">LAUMK42_03052</name>
    <name evidence="4" type="ORF">LAUMK4_03000</name>
</gene>
<feature type="transmembrane region" description="Helical" evidence="1">
    <location>
        <begin position="45"/>
        <end position="64"/>
    </location>
</feature>
<feature type="transmembrane region" description="Helical" evidence="1">
    <location>
        <begin position="12"/>
        <end position="33"/>
    </location>
</feature>
<reference evidence="2 5" key="1">
    <citation type="submission" date="2017-02" db="EMBL/GenBank/DDBJ databases">
        <title>Mycobacterium kansasii genomes.</title>
        <authorList>
            <person name="Borowka P."/>
            <person name="Strapagiel D."/>
            <person name="Marciniak B."/>
            <person name="Lach J."/>
            <person name="Bakula Z."/>
            <person name="Van Ingen J."/>
            <person name="Safianowska A."/>
            <person name="Brzostek A."/>
            <person name="Dziadek J."/>
            <person name="Jagielski T."/>
        </authorList>
    </citation>
    <scope>NUCLEOTIDE SEQUENCE [LARGE SCALE GENOMIC DNA]</scope>
    <source>
        <strain evidence="2 5">12MK</strain>
    </source>
</reference>
<evidence type="ECO:0000313" key="6">
    <source>
        <dbReference type="Proteomes" id="UP000271464"/>
    </source>
</evidence>
<dbReference type="EMBL" id="UPHM01000072">
    <property type="protein sequence ID" value="VAZ94998.1"/>
    <property type="molecule type" value="Genomic_DNA"/>
</dbReference>
<dbReference type="EMBL" id="MWQA01000012">
    <property type="protein sequence ID" value="ORB98829.1"/>
    <property type="molecule type" value="Genomic_DNA"/>
</dbReference>
<name>A0A1X0L2U4_9MYCO</name>
<feature type="transmembrane region" description="Helical" evidence="1">
    <location>
        <begin position="76"/>
        <end position="96"/>
    </location>
</feature>
<evidence type="ECO:0000313" key="7">
    <source>
        <dbReference type="Proteomes" id="UP000279331"/>
    </source>
</evidence>
<comment type="caution">
    <text evidence="2">The sequence shown here is derived from an EMBL/GenBank/DDBJ whole genome shotgun (WGS) entry which is preliminary data.</text>
</comment>
<evidence type="ECO:0000313" key="5">
    <source>
        <dbReference type="Proteomes" id="UP000192335"/>
    </source>
</evidence>
<dbReference type="Proteomes" id="UP000279331">
    <property type="component" value="Unassembled WGS sequence"/>
</dbReference>
<organism evidence="2 5">
    <name type="scientific">Mycobacterium persicum</name>
    <dbReference type="NCBI Taxonomy" id="1487726"/>
    <lineage>
        <taxon>Bacteria</taxon>
        <taxon>Bacillati</taxon>
        <taxon>Actinomycetota</taxon>
        <taxon>Actinomycetes</taxon>
        <taxon>Mycobacteriales</taxon>
        <taxon>Mycobacteriaceae</taxon>
        <taxon>Mycobacterium</taxon>
    </lineage>
</organism>
<dbReference type="RefSeq" id="WP_075545320.1">
    <property type="nucleotide sequence ID" value="NZ_CADEAW010000207.1"/>
</dbReference>